<keyword evidence="3" id="KW-1185">Reference proteome</keyword>
<feature type="domain" description="NmrA-like" evidence="1">
    <location>
        <begin position="4"/>
        <end position="82"/>
    </location>
</feature>
<dbReference type="Proteomes" id="UP000703269">
    <property type="component" value="Unassembled WGS sequence"/>
</dbReference>
<dbReference type="Pfam" id="PF05368">
    <property type="entry name" value="NmrA"/>
    <property type="match status" value="1"/>
</dbReference>
<protein>
    <submittedName>
        <fullName evidence="2">NAD(P)-binding protein</fullName>
    </submittedName>
</protein>
<name>A0A9P3G946_9APHY</name>
<dbReference type="InterPro" id="IPR051783">
    <property type="entry name" value="NAD(P)-dependent_oxidoreduct"/>
</dbReference>
<proteinExistence type="predicted"/>
<comment type="caution">
    <text evidence="2">The sequence shown here is derived from an EMBL/GenBank/DDBJ whole genome shotgun (WGS) entry which is preliminary data.</text>
</comment>
<dbReference type="AlphaFoldDB" id="A0A9P3G946"/>
<dbReference type="InterPro" id="IPR036291">
    <property type="entry name" value="NAD(P)-bd_dom_sf"/>
</dbReference>
<dbReference type="GO" id="GO:0004029">
    <property type="term" value="F:aldehyde dehydrogenase (NAD+) activity"/>
    <property type="evidence" value="ECO:0007669"/>
    <property type="project" value="TreeGrafter"/>
</dbReference>
<dbReference type="OrthoDB" id="10262413at2759"/>
<reference evidence="2 3" key="1">
    <citation type="submission" date="2021-08" db="EMBL/GenBank/DDBJ databases">
        <title>Draft Genome Sequence of Phanerochaete sordida strain YK-624.</title>
        <authorList>
            <person name="Mori T."/>
            <person name="Dohra H."/>
            <person name="Suzuki T."/>
            <person name="Kawagishi H."/>
            <person name="Hirai H."/>
        </authorList>
    </citation>
    <scope>NUCLEOTIDE SEQUENCE [LARGE SCALE GENOMIC DNA]</scope>
    <source>
        <strain evidence="2 3">YK-624</strain>
    </source>
</reference>
<sequence length="349" mass="37648">MSSKTPILIFGATGYIGGSVLARLLKHPNAKNFEITALVRSEAKAKKLESFGVKTVLGSYKDDHALTEKLAENAHLVFQIVDADDLPAMQALLKGLKNRHEKTGDVPVLIHTSGSAIVIEGQDKGNLVRERVWDDTDVEALASISPSALHRNVDDAVFAADKEGYARTYQISPGTVYGAPSGPFVDAGIQNTHSIQIPLMIKAALARGRAGMVGQGLPLWGNVHVEDAADIFVLLFDAIQKNGADNVGHGLHGYYFAGNDEASWRDIARAIGDAMRALGLAQEAEPTSFSDDELAKYFFTFEIGQLWGTNSRFRASRAKALGWSPKHTTKDLLASIRPEVEAIANASKN</sequence>
<gene>
    <name evidence="2" type="ORF">PsYK624_078030</name>
</gene>
<dbReference type="SUPFAM" id="SSF51735">
    <property type="entry name" value="NAD(P)-binding Rossmann-fold domains"/>
    <property type="match status" value="1"/>
</dbReference>
<accession>A0A9P3G946</accession>
<evidence type="ECO:0000313" key="3">
    <source>
        <dbReference type="Proteomes" id="UP000703269"/>
    </source>
</evidence>
<dbReference type="EMBL" id="BPQB01000022">
    <property type="protein sequence ID" value="GJE91653.1"/>
    <property type="molecule type" value="Genomic_DNA"/>
</dbReference>
<dbReference type="InterPro" id="IPR008030">
    <property type="entry name" value="NmrA-like"/>
</dbReference>
<organism evidence="2 3">
    <name type="scientific">Phanerochaete sordida</name>
    <dbReference type="NCBI Taxonomy" id="48140"/>
    <lineage>
        <taxon>Eukaryota</taxon>
        <taxon>Fungi</taxon>
        <taxon>Dikarya</taxon>
        <taxon>Basidiomycota</taxon>
        <taxon>Agaricomycotina</taxon>
        <taxon>Agaricomycetes</taxon>
        <taxon>Polyporales</taxon>
        <taxon>Phanerochaetaceae</taxon>
        <taxon>Phanerochaete</taxon>
    </lineage>
</organism>
<evidence type="ECO:0000313" key="2">
    <source>
        <dbReference type="EMBL" id="GJE91653.1"/>
    </source>
</evidence>
<dbReference type="PANTHER" id="PTHR48079:SF6">
    <property type="entry name" value="NAD(P)-BINDING DOMAIN-CONTAINING PROTEIN-RELATED"/>
    <property type="match status" value="1"/>
</dbReference>
<evidence type="ECO:0000259" key="1">
    <source>
        <dbReference type="Pfam" id="PF05368"/>
    </source>
</evidence>
<dbReference type="PANTHER" id="PTHR48079">
    <property type="entry name" value="PROTEIN YEEZ"/>
    <property type="match status" value="1"/>
</dbReference>
<dbReference type="GO" id="GO:0005737">
    <property type="term" value="C:cytoplasm"/>
    <property type="evidence" value="ECO:0007669"/>
    <property type="project" value="TreeGrafter"/>
</dbReference>
<dbReference type="Gene3D" id="3.40.50.720">
    <property type="entry name" value="NAD(P)-binding Rossmann-like Domain"/>
    <property type="match status" value="1"/>
</dbReference>